<dbReference type="OrthoDB" id="10253869at2759"/>
<comment type="subcellular location">
    <subcellularLocation>
        <location evidence="1">Peroxisome</location>
    </subcellularLocation>
</comment>
<organism evidence="6 7">
    <name type="scientific">Pieris macdunnoughi</name>
    <dbReference type="NCBI Taxonomy" id="345717"/>
    <lineage>
        <taxon>Eukaryota</taxon>
        <taxon>Metazoa</taxon>
        <taxon>Ecdysozoa</taxon>
        <taxon>Arthropoda</taxon>
        <taxon>Hexapoda</taxon>
        <taxon>Insecta</taxon>
        <taxon>Pterygota</taxon>
        <taxon>Neoptera</taxon>
        <taxon>Endopterygota</taxon>
        <taxon>Lepidoptera</taxon>
        <taxon>Glossata</taxon>
        <taxon>Ditrysia</taxon>
        <taxon>Papilionoidea</taxon>
        <taxon>Pieridae</taxon>
        <taxon>Pierinae</taxon>
        <taxon>Pieris</taxon>
    </lineage>
</organism>
<keyword evidence="3" id="KW-0576">Peroxisome</keyword>
<dbReference type="Pfam" id="PF13193">
    <property type="entry name" value="AMP-binding_C"/>
    <property type="match status" value="1"/>
</dbReference>
<accession>A0A821QSK9</accession>
<dbReference type="CDD" id="cd05911">
    <property type="entry name" value="Firefly_Luc_like"/>
    <property type="match status" value="1"/>
</dbReference>
<evidence type="ECO:0000313" key="6">
    <source>
        <dbReference type="EMBL" id="CAF4831142.1"/>
    </source>
</evidence>
<dbReference type="GO" id="GO:0005777">
    <property type="term" value="C:peroxisome"/>
    <property type="evidence" value="ECO:0007669"/>
    <property type="project" value="UniProtKB-SubCell"/>
</dbReference>
<evidence type="ECO:0000256" key="2">
    <source>
        <dbReference type="ARBA" id="ARBA00006432"/>
    </source>
</evidence>
<dbReference type="Gene3D" id="3.40.50.12780">
    <property type="entry name" value="N-terminal domain of ligase-like"/>
    <property type="match status" value="1"/>
</dbReference>
<evidence type="ECO:0000256" key="3">
    <source>
        <dbReference type="ARBA" id="ARBA00023140"/>
    </source>
</evidence>
<dbReference type="Gene3D" id="3.30.300.30">
    <property type="match status" value="1"/>
</dbReference>
<keyword evidence="7" id="KW-1185">Reference proteome</keyword>
<dbReference type="GO" id="GO:0004467">
    <property type="term" value="F:long-chain fatty acid-CoA ligase activity"/>
    <property type="evidence" value="ECO:0007669"/>
    <property type="project" value="TreeGrafter"/>
</dbReference>
<dbReference type="Proteomes" id="UP000663880">
    <property type="component" value="Unassembled WGS sequence"/>
</dbReference>
<dbReference type="GO" id="GO:0046949">
    <property type="term" value="P:fatty-acyl-CoA biosynthetic process"/>
    <property type="evidence" value="ECO:0007669"/>
    <property type="project" value="TreeGrafter"/>
</dbReference>
<dbReference type="PANTHER" id="PTHR24096">
    <property type="entry name" value="LONG-CHAIN-FATTY-ACID--COA LIGASE"/>
    <property type="match status" value="1"/>
</dbReference>
<evidence type="ECO:0000259" key="4">
    <source>
        <dbReference type="Pfam" id="PF00501"/>
    </source>
</evidence>
<evidence type="ECO:0000256" key="1">
    <source>
        <dbReference type="ARBA" id="ARBA00004275"/>
    </source>
</evidence>
<dbReference type="InterPro" id="IPR025110">
    <property type="entry name" value="AMP-bd_C"/>
</dbReference>
<evidence type="ECO:0000313" key="7">
    <source>
        <dbReference type="Proteomes" id="UP000663880"/>
    </source>
</evidence>
<dbReference type="InterPro" id="IPR000873">
    <property type="entry name" value="AMP-dep_synth/lig_dom"/>
</dbReference>
<comment type="similarity">
    <text evidence="2">Belongs to the ATP-dependent AMP-binding enzyme family.</text>
</comment>
<feature type="domain" description="AMP-dependent synthetase/ligase" evidence="4">
    <location>
        <begin position="58"/>
        <end position="429"/>
    </location>
</feature>
<dbReference type="FunFam" id="3.30.300.30:FF:000007">
    <property type="entry name" value="4-coumarate--CoA ligase 2"/>
    <property type="match status" value="1"/>
</dbReference>
<dbReference type="PROSITE" id="PS00455">
    <property type="entry name" value="AMP_BINDING"/>
    <property type="match status" value="1"/>
</dbReference>
<proteinExistence type="inferred from homology"/>
<dbReference type="InterPro" id="IPR020845">
    <property type="entry name" value="AMP-binding_CS"/>
</dbReference>
<dbReference type="InterPro" id="IPR045851">
    <property type="entry name" value="AMP-bd_C_sf"/>
</dbReference>
<dbReference type="AlphaFoldDB" id="A0A821QSK9"/>
<gene>
    <name evidence="6" type="ORF">PMACD_LOCUS5314</name>
</gene>
<dbReference type="PANTHER" id="PTHR24096:SF422">
    <property type="entry name" value="BCDNA.GH02901"/>
    <property type="match status" value="1"/>
</dbReference>
<dbReference type="SUPFAM" id="SSF56801">
    <property type="entry name" value="Acetyl-CoA synthetase-like"/>
    <property type="match status" value="1"/>
</dbReference>
<feature type="domain" description="AMP-binding enzyme C-terminal" evidence="5">
    <location>
        <begin position="480"/>
        <end position="555"/>
    </location>
</feature>
<dbReference type="EMBL" id="CAJOBZ010000010">
    <property type="protein sequence ID" value="CAF4831142.1"/>
    <property type="molecule type" value="Genomic_DNA"/>
</dbReference>
<evidence type="ECO:0000259" key="5">
    <source>
        <dbReference type="Pfam" id="PF13193"/>
    </source>
</evidence>
<comment type="caution">
    <text evidence="6">The sequence shown here is derived from an EMBL/GenBank/DDBJ whole genome shotgun (WGS) entry which is preliminary data.</text>
</comment>
<protein>
    <submittedName>
        <fullName evidence="6">Uncharacterized protein</fullName>
    </submittedName>
</protein>
<dbReference type="Pfam" id="PF00501">
    <property type="entry name" value="AMP-binding"/>
    <property type="match status" value="1"/>
</dbReference>
<dbReference type="InterPro" id="IPR042099">
    <property type="entry name" value="ANL_N_sf"/>
</dbReference>
<sequence length="566" mass="62767">MARKLFLRELKELKTIRKLSASAIKRDVLIKSSIPDLVIPEVNFLDQLWENSHRWDSAHIALKCAETHKSYTYAELWKNISIFGTSLKKKFGLQPNDVVAAMLPNCPEYPVAAFGTLKAGGVMTTINPIYKEYEITHQMSLTNPKIVITIPECYEVVRRGLQNAKNDAKVIILDRTNKPIPEGTIRFSEVAENGEADSALLDKVERKLDDVAFIPFSSGTTGLPKGVEVTHRNLVAANLIMHHERVDDSVIANGSYQEVLPCFLPFFHIYGLVINLIGHVAKGCKLVTMPKFSASTFFNILKNENPTVMYVVPPIVLLLGKHPDVTKDHLKSLRRIICGAAPLSSTDVEGVLEKTEGKLVFGQGYGATETCALASTTFIGRTVLDNSSCGEVMANTEMKFVDPTTGEDLAIGDQGELLIRSPTVMKGYYKNEKATKDSITEDGFFRTGDLGYYKPNVGLYITDRIKELIKVKGMQVAPAELESLLRTHPAVQDAAVIGVPHEYHGEVPKAFIIKKSGQDTTPEQLQDFVARQVAAFKKIEEVVFVNDIPKTNTGKILRKDLKKMYA</sequence>
<reference evidence="6" key="1">
    <citation type="submission" date="2021-02" db="EMBL/GenBank/DDBJ databases">
        <authorList>
            <person name="Steward A R."/>
        </authorList>
    </citation>
    <scope>NUCLEOTIDE SEQUENCE</scope>
</reference>
<name>A0A821QSK9_9NEOP</name>